<evidence type="ECO:0000256" key="7">
    <source>
        <dbReference type="ARBA" id="ARBA00024197"/>
    </source>
</evidence>
<dbReference type="PANTHER" id="PTHR38035:SF1">
    <property type="entry name" value="ANCILLARY SECYEG TRANSLOCON SUBUNIT"/>
    <property type="match status" value="1"/>
</dbReference>
<feature type="compositionally biased region" description="Basic and acidic residues" evidence="9">
    <location>
        <begin position="235"/>
        <end position="247"/>
    </location>
</feature>
<dbReference type="InterPro" id="IPR026039">
    <property type="entry name" value="YfgM"/>
</dbReference>
<dbReference type="Gene3D" id="1.25.40.10">
    <property type="entry name" value="Tetratricopeptide repeat domain"/>
    <property type="match status" value="1"/>
</dbReference>
<dbReference type="PANTHER" id="PTHR38035">
    <property type="entry name" value="UPF0070 PROTEIN YFGM"/>
    <property type="match status" value="1"/>
</dbReference>
<protein>
    <recommendedName>
        <fullName evidence="8">Ancillary SecYEG translocon subunit</fullName>
    </recommendedName>
</protein>
<dbReference type="SUPFAM" id="SSF48452">
    <property type="entry name" value="TPR-like"/>
    <property type="match status" value="1"/>
</dbReference>
<dbReference type="PIRSF" id="PIRSF006170">
    <property type="entry name" value="YfgM"/>
    <property type="match status" value="1"/>
</dbReference>
<organism evidence="12 13">
    <name type="scientific">Gilliamella bombicola</name>
    <dbReference type="NCBI Taxonomy" id="1798182"/>
    <lineage>
        <taxon>Bacteria</taxon>
        <taxon>Pseudomonadati</taxon>
        <taxon>Pseudomonadota</taxon>
        <taxon>Gammaproteobacteria</taxon>
        <taxon>Orbales</taxon>
        <taxon>Orbaceae</taxon>
        <taxon>Gilliamella</taxon>
    </lineage>
</organism>
<dbReference type="GO" id="GO:0044877">
    <property type="term" value="F:protein-containing complex binding"/>
    <property type="evidence" value="ECO:0007669"/>
    <property type="project" value="InterPro"/>
</dbReference>
<keyword evidence="13" id="KW-1185">Reference proteome</keyword>
<dbReference type="EMBL" id="FMAQ01000005">
    <property type="protein sequence ID" value="SCC08794.1"/>
    <property type="molecule type" value="Genomic_DNA"/>
</dbReference>
<dbReference type="Proteomes" id="UP000199670">
    <property type="component" value="Unassembled WGS sequence"/>
</dbReference>
<comment type="similarity">
    <text evidence="7">Belongs to the YfgM family.</text>
</comment>
<sequence>MSHQLSSEEQLEEIKGFFAKTWKMMVAVLVIGLLAFYGWRYWQSYKAEKAIEYSDKYEQLIAQLDNTKTDSVNELVSFAKDNDTIYGVFANLRAAKFYVEVLNDYPGAEVLLVDALKKTSSAPIKTIINIRIARLQYQQGQYQESLTTLNHVANENWSAIINDLRGDVLVKMARYVEAVDAYNVALTSSPTPDLEESIKMKLNQAEYLKAKQQAEQEAQQAAKEKAEQEAQAAKQKAEQEAKAKQAETEGSNN</sequence>
<keyword evidence="6" id="KW-0143">Chaperone</keyword>
<evidence type="ECO:0000256" key="1">
    <source>
        <dbReference type="ARBA" id="ARBA00004401"/>
    </source>
</evidence>
<evidence type="ECO:0000256" key="2">
    <source>
        <dbReference type="ARBA" id="ARBA00022475"/>
    </source>
</evidence>
<dbReference type="STRING" id="1798182.GA0061081_10566"/>
<dbReference type="OrthoDB" id="9789675at2"/>
<keyword evidence="3 10" id="KW-0812">Transmembrane</keyword>
<evidence type="ECO:0000259" key="11">
    <source>
        <dbReference type="Pfam" id="PF09976"/>
    </source>
</evidence>
<dbReference type="GO" id="GO:0005886">
    <property type="term" value="C:plasma membrane"/>
    <property type="evidence" value="ECO:0007669"/>
    <property type="project" value="UniProtKB-SubCell"/>
</dbReference>
<evidence type="ECO:0000256" key="9">
    <source>
        <dbReference type="SAM" id="MobiDB-lite"/>
    </source>
</evidence>
<dbReference type="Pfam" id="PF09976">
    <property type="entry name" value="TPR_21"/>
    <property type="match status" value="1"/>
</dbReference>
<reference evidence="13" key="1">
    <citation type="submission" date="2016-08" db="EMBL/GenBank/DDBJ databases">
        <authorList>
            <person name="Varghese N."/>
            <person name="Submissions Spin"/>
        </authorList>
    </citation>
    <scope>NUCLEOTIDE SEQUENCE [LARGE SCALE GENOMIC DNA]</scope>
    <source>
        <strain evidence="13">R-53248</strain>
    </source>
</reference>
<comment type="subcellular location">
    <subcellularLocation>
        <location evidence="1">Cell membrane</location>
        <topology evidence="1">Single-pass type II membrane protein</topology>
    </subcellularLocation>
</comment>
<dbReference type="RefSeq" id="WP_091348395.1">
    <property type="nucleotide sequence ID" value="NZ_FMAQ01000005.1"/>
</dbReference>
<feature type="transmembrane region" description="Helical" evidence="10">
    <location>
        <begin position="21"/>
        <end position="42"/>
    </location>
</feature>
<evidence type="ECO:0000256" key="4">
    <source>
        <dbReference type="ARBA" id="ARBA00022989"/>
    </source>
</evidence>
<accession>A0A1C4BQ04</accession>
<feature type="domain" description="Ancillary SecYEG translocon subunit/Cell division coordinator CpoB TPR" evidence="11">
    <location>
        <begin position="15"/>
        <end position="204"/>
    </location>
</feature>
<evidence type="ECO:0000313" key="12">
    <source>
        <dbReference type="EMBL" id="SCC08794.1"/>
    </source>
</evidence>
<gene>
    <name evidence="12" type="ORF">GA0061081_10566</name>
</gene>
<name>A0A1C4BQ04_9GAMM</name>
<keyword evidence="4 10" id="KW-1133">Transmembrane helix</keyword>
<dbReference type="AlphaFoldDB" id="A0A1C4BQ04"/>
<dbReference type="InterPro" id="IPR011990">
    <property type="entry name" value="TPR-like_helical_dom_sf"/>
</dbReference>
<feature type="region of interest" description="Disordered" evidence="9">
    <location>
        <begin position="214"/>
        <end position="253"/>
    </location>
</feature>
<evidence type="ECO:0000256" key="5">
    <source>
        <dbReference type="ARBA" id="ARBA00023136"/>
    </source>
</evidence>
<dbReference type="InterPro" id="IPR018704">
    <property type="entry name" value="SecYEG/CpoB_TPR"/>
</dbReference>
<proteinExistence type="inferred from homology"/>
<evidence type="ECO:0000256" key="10">
    <source>
        <dbReference type="SAM" id="Phobius"/>
    </source>
</evidence>
<evidence type="ECO:0000256" key="3">
    <source>
        <dbReference type="ARBA" id="ARBA00022692"/>
    </source>
</evidence>
<keyword evidence="2" id="KW-1003">Cell membrane</keyword>
<evidence type="ECO:0000256" key="8">
    <source>
        <dbReference type="ARBA" id="ARBA00024235"/>
    </source>
</evidence>
<keyword evidence="5 10" id="KW-0472">Membrane</keyword>
<evidence type="ECO:0000256" key="6">
    <source>
        <dbReference type="ARBA" id="ARBA00023186"/>
    </source>
</evidence>
<evidence type="ECO:0000313" key="13">
    <source>
        <dbReference type="Proteomes" id="UP000199670"/>
    </source>
</evidence>